<evidence type="ECO:0000256" key="4">
    <source>
        <dbReference type="SAM" id="Phobius"/>
    </source>
</evidence>
<keyword evidence="2 4" id="KW-1133">Transmembrane helix</keyword>
<protein>
    <submittedName>
        <fullName evidence="5">Uncharacterized protein</fullName>
    </submittedName>
</protein>
<keyword evidence="3 4" id="KW-0472">Membrane</keyword>
<reference evidence="5" key="1">
    <citation type="submission" date="2020-11" db="EMBL/GenBank/DDBJ databases">
        <authorList>
            <person name="Tran Van P."/>
        </authorList>
    </citation>
    <scope>NUCLEOTIDE SEQUENCE</scope>
</reference>
<dbReference type="PANTHER" id="PTHR23121:SF9">
    <property type="entry name" value="SODIUM-DEPENDENT GLUCOSE TRANSPORTER 1"/>
    <property type="match status" value="1"/>
</dbReference>
<dbReference type="OrthoDB" id="6365769at2759"/>
<dbReference type="InterPro" id="IPR036259">
    <property type="entry name" value="MFS_trans_sf"/>
</dbReference>
<dbReference type="SUPFAM" id="SSF103473">
    <property type="entry name" value="MFS general substrate transporter"/>
    <property type="match status" value="1"/>
</dbReference>
<dbReference type="EMBL" id="OC918308">
    <property type="protein sequence ID" value="CAD7649133.1"/>
    <property type="molecule type" value="Genomic_DNA"/>
</dbReference>
<accession>A0A7R9LXH1</accession>
<dbReference type="EMBL" id="CAJPVJ010003483">
    <property type="protein sequence ID" value="CAG2167620.1"/>
    <property type="molecule type" value="Genomic_DNA"/>
</dbReference>
<gene>
    <name evidence="5" type="ORF">ONB1V03_LOCUS7117</name>
</gene>
<feature type="transmembrane region" description="Helical" evidence="4">
    <location>
        <begin position="81"/>
        <end position="104"/>
    </location>
</feature>
<name>A0A7R9LXH1_9ACAR</name>
<sequence>MMVSGILILIFWANTSVVMMWTGNIILGAGFSSVYASMYAFLEHQFQVTNTIGSIFVFAGGLTCALSPSLVGQYIEANPLILIWFNLLCVTLCVLIFVSIHVTICTKNRQKRVKISEMNGEDVVIKKVLP</sequence>
<organism evidence="5">
    <name type="scientific">Oppiella nova</name>
    <dbReference type="NCBI Taxonomy" id="334625"/>
    <lineage>
        <taxon>Eukaryota</taxon>
        <taxon>Metazoa</taxon>
        <taxon>Ecdysozoa</taxon>
        <taxon>Arthropoda</taxon>
        <taxon>Chelicerata</taxon>
        <taxon>Arachnida</taxon>
        <taxon>Acari</taxon>
        <taxon>Acariformes</taxon>
        <taxon>Sarcoptiformes</taxon>
        <taxon>Oribatida</taxon>
        <taxon>Brachypylina</taxon>
        <taxon>Oppioidea</taxon>
        <taxon>Oppiidae</taxon>
        <taxon>Oppiella</taxon>
    </lineage>
</organism>
<dbReference type="PANTHER" id="PTHR23121">
    <property type="entry name" value="SODIUM-DEPENDENT GLUCOSE TRANSPORTER 1"/>
    <property type="match status" value="1"/>
</dbReference>
<proteinExistence type="predicted"/>
<evidence type="ECO:0000313" key="6">
    <source>
        <dbReference type="Proteomes" id="UP000728032"/>
    </source>
</evidence>
<evidence type="ECO:0000256" key="2">
    <source>
        <dbReference type="ARBA" id="ARBA00022989"/>
    </source>
</evidence>
<dbReference type="AlphaFoldDB" id="A0A7R9LXH1"/>
<keyword evidence="1 4" id="KW-0812">Transmembrane</keyword>
<evidence type="ECO:0000256" key="1">
    <source>
        <dbReference type="ARBA" id="ARBA00022692"/>
    </source>
</evidence>
<feature type="transmembrane region" description="Helical" evidence="4">
    <location>
        <begin position="54"/>
        <end position="75"/>
    </location>
</feature>
<keyword evidence="6" id="KW-1185">Reference proteome</keyword>
<dbReference type="Proteomes" id="UP000728032">
    <property type="component" value="Unassembled WGS sequence"/>
</dbReference>
<evidence type="ECO:0000256" key="3">
    <source>
        <dbReference type="ARBA" id="ARBA00023136"/>
    </source>
</evidence>
<evidence type="ECO:0000313" key="5">
    <source>
        <dbReference type="EMBL" id="CAD7649133.1"/>
    </source>
</evidence>